<gene>
    <name evidence="1" type="ORF">H9754_11005</name>
</gene>
<dbReference type="EMBL" id="DWWD01000042">
    <property type="protein sequence ID" value="HJC51072.1"/>
    <property type="molecule type" value="Genomic_DNA"/>
</dbReference>
<accession>A0A9D2T959</accession>
<reference evidence="1" key="1">
    <citation type="journal article" date="2021" name="PeerJ">
        <title>Extensive microbial diversity within the chicken gut microbiome revealed by metagenomics and culture.</title>
        <authorList>
            <person name="Gilroy R."/>
            <person name="Ravi A."/>
            <person name="Getino M."/>
            <person name="Pursley I."/>
            <person name="Horton D.L."/>
            <person name="Alikhan N.F."/>
            <person name="Baker D."/>
            <person name="Gharbi K."/>
            <person name="Hall N."/>
            <person name="Watson M."/>
            <person name="Adriaenssens E.M."/>
            <person name="Foster-Nyarko E."/>
            <person name="Jarju S."/>
            <person name="Secka A."/>
            <person name="Antonio M."/>
            <person name="Oren A."/>
            <person name="Chaudhuri R.R."/>
            <person name="La Ragione R."/>
            <person name="Hildebrand F."/>
            <person name="Pallen M.J."/>
        </authorList>
    </citation>
    <scope>NUCLEOTIDE SEQUENCE</scope>
    <source>
        <strain evidence="1">ChiSjej3B21-8574</strain>
    </source>
</reference>
<dbReference type="AlphaFoldDB" id="A0A9D2T959"/>
<name>A0A9D2T959_9FIRM</name>
<sequence length="136" mass="15921">MALVECEKGHVYDDEKFPACPYCMNSRKQKGIYISVTKKKERRRFYIAGWLVETEGREKGKDFQIYAGKNRINQDVCIVYDPRGNQFYAVPETGKTVYLNGELLMKPAVIRTEDRIACGEEIYEFVAFCRGKKRWK</sequence>
<reference evidence="1" key="2">
    <citation type="submission" date="2021-04" db="EMBL/GenBank/DDBJ databases">
        <authorList>
            <person name="Gilroy R."/>
        </authorList>
    </citation>
    <scope>NUCLEOTIDE SEQUENCE</scope>
    <source>
        <strain evidence="1">ChiSjej3B21-8574</strain>
    </source>
</reference>
<evidence type="ECO:0000313" key="2">
    <source>
        <dbReference type="Proteomes" id="UP000823904"/>
    </source>
</evidence>
<organism evidence="1 2">
    <name type="scientific">Candidatus Anaerostipes avistercoris</name>
    <dbReference type="NCBI Taxonomy" id="2838462"/>
    <lineage>
        <taxon>Bacteria</taxon>
        <taxon>Bacillati</taxon>
        <taxon>Bacillota</taxon>
        <taxon>Clostridia</taxon>
        <taxon>Lachnospirales</taxon>
        <taxon>Lachnospiraceae</taxon>
        <taxon>Anaerostipes</taxon>
    </lineage>
</organism>
<protein>
    <recommendedName>
        <fullName evidence="3">FHA domain-containing protein</fullName>
    </recommendedName>
</protein>
<comment type="caution">
    <text evidence="1">The sequence shown here is derived from an EMBL/GenBank/DDBJ whole genome shotgun (WGS) entry which is preliminary data.</text>
</comment>
<proteinExistence type="predicted"/>
<evidence type="ECO:0008006" key="3">
    <source>
        <dbReference type="Google" id="ProtNLM"/>
    </source>
</evidence>
<dbReference type="Gene3D" id="2.60.200.20">
    <property type="match status" value="1"/>
</dbReference>
<evidence type="ECO:0000313" key="1">
    <source>
        <dbReference type="EMBL" id="HJC51072.1"/>
    </source>
</evidence>
<dbReference type="Proteomes" id="UP000823904">
    <property type="component" value="Unassembled WGS sequence"/>
</dbReference>